<dbReference type="Proteomes" id="UP000447545">
    <property type="component" value="Unassembled WGS sequence"/>
</dbReference>
<dbReference type="RefSeq" id="WP_155090187.1">
    <property type="nucleotide sequence ID" value="NZ_WJYA01000009.1"/>
</dbReference>
<proteinExistence type="predicted"/>
<evidence type="ECO:0000313" key="3">
    <source>
        <dbReference type="EMBL" id="MTE28182.1"/>
    </source>
</evidence>
<accession>A0A7K1GFU3</accession>
<dbReference type="Pfam" id="PF18962">
    <property type="entry name" value="Por_Secre_tail"/>
    <property type="match status" value="1"/>
</dbReference>
<evidence type="ECO:0000313" key="4">
    <source>
        <dbReference type="Proteomes" id="UP000447545"/>
    </source>
</evidence>
<dbReference type="AlphaFoldDB" id="A0A7K1GFU3"/>
<dbReference type="NCBIfam" id="TIGR04183">
    <property type="entry name" value="Por_Secre_tail"/>
    <property type="match status" value="1"/>
</dbReference>
<comment type="caution">
    <text evidence="3">The sequence shown here is derived from an EMBL/GenBank/DDBJ whole genome shotgun (WGS) entry which is preliminary data.</text>
</comment>
<gene>
    <name evidence="3" type="ORF">F1003_14670</name>
</gene>
<feature type="domain" description="Secretion system C-terminal sorting" evidence="2">
    <location>
        <begin position="692"/>
        <end position="749"/>
    </location>
</feature>
<protein>
    <submittedName>
        <fullName evidence="3">T9SS type A sorting domain-containing protein</fullName>
    </submittedName>
</protein>
<dbReference type="EMBL" id="WJYA01000009">
    <property type="protein sequence ID" value="MTE28182.1"/>
    <property type="molecule type" value="Genomic_DNA"/>
</dbReference>
<evidence type="ECO:0000256" key="1">
    <source>
        <dbReference type="ARBA" id="ARBA00022729"/>
    </source>
</evidence>
<keyword evidence="1" id="KW-0732">Signal</keyword>
<name>A0A7K1GFU3_9FLAO</name>
<evidence type="ECO:0000259" key="2">
    <source>
        <dbReference type="Pfam" id="PF18962"/>
    </source>
</evidence>
<dbReference type="InterPro" id="IPR026444">
    <property type="entry name" value="Secre_tail"/>
</dbReference>
<organism evidence="3 4">
    <name type="scientific">Winogradskyella ouciana</name>
    <dbReference type="NCBI Taxonomy" id="2608631"/>
    <lineage>
        <taxon>Bacteria</taxon>
        <taxon>Pseudomonadati</taxon>
        <taxon>Bacteroidota</taxon>
        <taxon>Flavobacteriia</taxon>
        <taxon>Flavobacteriales</taxon>
        <taxon>Flavobacteriaceae</taxon>
        <taxon>Winogradskyella</taxon>
    </lineage>
</organism>
<sequence length="750" mass="81268">MKLNFIFSFFTIVLIFPLINESSINLKQKSKDKPRLKTEDLRRVNEFTSQGQLRLSLYESSALANNESATDALLILFDTEGNNAIDANDALHIPNLDENFATNNNGILLSVENRNTPQDGEEIQLEVNTYRNTDYTIVAEGIAMQCATAFLFDNYTHISTEIPQSGTVNYSYSITSGTPASIANDRFEVVFASSPLQITWNGFASNNWNDPNNWIPNQVPDFCSEITIPVTGTLPILSGDKTITDLNIHSGANLIVSTGATLNIDGDLNMYSESDSYSGLILKGTIAVSGTSKYHRYTNSELNGNDLIAPPLSGQSWTSFLTNDNNYNSDVLLSNGEAQPNTTYLFGPFEKGNTDDYLLYNYNTSTTLSSGTGYRVGTDTSLDEGLGEALIFTGSIVTGSVNTSVENDFTGDFPEWNLIGNPYPSYLDVDAFLNHVGSVSGVSNLSLLDEDTAAIYGYDANNTDGSGSNWTITNLVDGPTLIAPGQGFFVSSNSSSADLEFTPNMQTVGNSDDFIIGRTSSDVDFIKIRASTASDSCLTSLFFHDNASLGLDRGFDAAVFGGNVPEFALYSHLVANNEGVPMAIQTVNSSNLSDVVIPLGVNVNQGEELTFSIADMSLPASINVYLDDTLVNTSTLLINDDYVMLPTAATSGTGRFFLRISEDALSTTGDNLHTLNIFVLNSSKELIVSGRLQENTQLDLFDIQGRKVLATELNSSIIENRINIASLSGGIYIVNLQYETGQKSKKVVIK</sequence>
<keyword evidence="4" id="KW-1185">Reference proteome</keyword>
<reference evidence="3 4" key="1">
    <citation type="submission" date="2019-11" db="EMBL/GenBank/DDBJ databases">
        <title>Winogradskyella ouciana sp. nov., isolated from the hadal seawater of the Mariana Trench.</title>
        <authorList>
            <person name="Liu R."/>
        </authorList>
    </citation>
    <scope>NUCLEOTIDE SEQUENCE [LARGE SCALE GENOMIC DNA]</scope>
    <source>
        <strain evidence="3 4">ZXX205</strain>
    </source>
</reference>